<feature type="compositionally biased region" description="Low complexity" evidence="11">
    <location>
        <begin position="175"/>
        <end position="186"/>
    </location>
</feature>
<keyword evidence="4 10" id="KW-0808">Transferase</keyword>
<evidence type="ECO:0000256" key="11">
    <source>
        <dbReference type="SAM" id="MobiDB-lite"/>
    </source>
</evidence>
<proteinExistence type="inferred from homology"/>
<feature type="compositionally biased region" description="Basic and acidic residues" evidence="11">
    <location>
        <begin position="187"/>
        <end position="201"/>
    </location>
</feature>
<dbReference type="PANTHER" id="PTHR12750">
    <property type="entry name" value="DIPHOSPHOINOSITOL PENTAKISPHOSPHATE KINASE"/>
    <property type="match status" value="1"/>
</dbReference>
<sequence length="457" mass="49837">MHWRRTGWAPCQSCWPPPSRLYRKSQRRKGMGTMKESQSLQDVKGAEGAVDGEQENEDEELRCVIAIARHGDRTPKQKLKINITQPCLLELFHKYQEKGKQAKLKSPAQLQELLDVVRGLSVRLDQVSQAMEKQAHKREEEQTLEQQQKQQEQQPKPQHQHQQGGQKQGHKKDAQGLQKKQQQQGKAEQKEQGKVEQKEHAAPAVQHAHAEPAGAPKQKSPDAPAAVAPLPPITTSAGAAQQAGTPAPKREASLFADPTLGYIEGRDALDEMREKLRIVRTVLEQGGHFSGVNRKVQIKPVRWGPAHDQPLCPANSTDAAAAGSQAAGATAAAASRPGDANNPSTKGESKSAQPALLEGLLVVKWGGVLTHAGRQQAEQLGMHFRACMYPKHGPAGGGLLRLHSTYRHDLKIYSSDEGRVQTSAAAFTKGLLDLEGNSLTPILVSLVNKDASMLEAF</sequence>
<comment type="caution">
    <text evidence="12">The sequence shown here is derived from an EMBL/GenBank/DDBJ whole genome shotgun (WGS) entry which is preliminary data.</text>
</comment>
<dbReference type="InterPro" id="IPR000560">
    <property type="entry name" value="His_Pase_clade-2"/>
</dbReference>
<feature type="compositionally biased region" description="Low complexity" evidence="11">
    <location>
        <begin position="235"/>
        <end position="247"/>
    </location>
</feature>
<gene>
    <name evidence="12" type="ORF">DUNSADRAFT_6634</name>
</gene>
<evidence type="ECO:0000256" key="7">
    <source>
        <dbReference type="ARBA" id="ARBA00022840"/>
    </source>
</evidence>
<comment type="similarity">
    <text evidence="2 10">Belongs to the histidine acid phosphatase family. VIP1 subfamily.</text>
</comment>
<evidence type="ECO:0000256" key="3">
    <source>
        <dbReference type="ARBA" id="ARBA00022490"/>
    </source>
</evidence>
<keyword evidence="3 10" id="KW-0963">Cytoplasm</keyword>
<protein>
    <recommendedName>
        <fullName evidence="10">Inositol hexakisphosphate and diphosphoinositol-pentakisphosphate kinase</fullName>
        <ecNumber evidence="10">2.7.4.24</ecNumber>
    </recommendedName>
</protein>
<organism evidence="12 13">
    <name type="scientific">Dunaliella salina</name>
    <name type="common">Green alga</name>
    <name type="synonym">Protococcus salinus</name>
    <dbReference type="NCBI Taxonomy" id="3046"/>
    <lineage>
        <taxon>Eukaryota</taxon>
        <taxon>Viridiplantae</taxon>
        <taxon>Chlorophyta</taxon>
        <taxon>core chlorophytes</taxon>
        <taxon>Chlorophyceae</taxon>
        <taxon>CS clade</taxon>
        <taxon>Chlamydomonadales</taxon>
        <taxon>Dunaliellaceae</taxon>
        <taxon>Dunaliella</taxon>
    </lineage>
</organism>
<evidence type="ECO:0000256" key="6">
    <source>
        <dbReference type="ARBA" id="ARBA00022777"/>
    </source>
</evidence>
<evidence type="ECO:0000256" key="5">
    <source>
        <dbReference type="ARBA" id="ARBA00022741"/>
    </source>
</evidence>
<keyword evidence="7 10" id="KW-0067">ATP-binding</keyword>
<feature type="compositionally biased region" description="Low complexity" evidence="11">
    <location>
        <begin position="145"/>
        <end position="165"/>
    </location>
</feature>
<dbReference type="EMBL" id="MU069681">
    <property type="protein sequence ID" value="KAF5835969.1"/>
    <property type="molecule type" value="Genomic_DNA"/>
</dbReference>
<comment type="function">
    <text evidence="10">Bifunctional inositol kinase that acts in concert with the IP6K kinases to synthesize the diphosphate group-containing inositol pyrophosphates diphosphoinositol pentakisphosphate, PP-InsP5, and bis-diphosphoinositol tetrakisphosphate, (PP)2-InsP4. PP-InsP5 and (PP)2-InsP4, also respectively called InsP7 and InsP8, may regulate a variety of cellular processes, including apoptosis, vesicle trafficking, cytoskeletal dynamics, and exocytosis. Phosphorylates inositol hexakisphosphate (InsP6).</text>
</comment>
<reference evidence="12" key="1">
    <citation type="submission" date="2017-08" db="EMBL/GenBank/DDBJ databases">
        <authorList>
            <person name="Polle J.E."/>
            <person name="Barry K."/>
            <person name="Cushman J."/>
            <person name="Schmutz J."/>
            <person name="Tran D."/>
            <person name="Hathwaick L.T."/>
            <person name="Yim W.C."/>
            <person name="Jenkins J."/>
            <person name="Mckie-Krisberg Z.M."/>
            <person name="Prochnik S."/>
            <person name="Lindquist E."/>
            <person name="Dockter R.B."/>
            <person name="Adam C."/>
            <person name="Molina H."/>
            <person name="Bunkerborg J."/>
            <person name="Jin E."/>
            <person name="Buchheim M."/>
            <person name="Magnuson J."/>
        </authorList>
    </citation>
    <scope>NUCLEOTIDE SEQUENCE</scope>
    <source>
        <strain evidence="12">CCAP 19/18</strain>
    </source>
</reference>
<feature type="compositionally biased region" description="Basic residues" evidence="11">
    <location>
        <begin position="21"/>
        <end position="30"/>
    </location>
</feature>
<evidence type="ECO:0000256" key="9">
    <source>
        <dbReference type="ARBA" id="ARBA00034629"/>
    </source>
</evidence>
<feature type="compositionally biased region" description="Low complexity" evidence="11">
    <location>
        <begin position="313"/>
        <end position="340"/>
    </location>
</feature>
<dbReference type="InterPro" id="IPR033379">
    <property type="entry name" value="Acid_Pase_AS"/>
</dbReference>
<comment type="subcellular location">
    <subcellularLocation>
        <location evidence="1 10">Cytoplasm</location>
        <location evidence="1 10">Cytosol</location>
    </subcellularLocation>
</comment>
<name>A0ABQ7GN34_DUNSA</name>
<evidence type="ECO:0000256" key="8">
    <source>
        <dbReference type="ARBA" id="ARBA00033696"/>
    </source>
</evidence>
<keyword evidence="5 10" id="KW-0547">Nucleotide-binding</keyword>
<evidence type="ECO:0000313" key="12">
    <source>
        <dbReference type="EMBL" id="KAF5835969.1"/>
    </source>
</evidence>
<comment type="catalytic activity">
    <reaction evidence="8">
        <text>5-diphospho-1D-myo-inositol 1,2,3,4,6-pentakisphosphate + ATP + H(+) = 1,5-bis(diphospho)-1D-myo-inositol 2,3,4,6-tetrakisphosphate + ADP</text>
        <dbReference type="Rhea" id="RHEA:10276"/>
        <dbReference type="ChEBI" id="CHEBI:15378"/>
        <dbReference type="ChEBI" id="CHEBI:30616"/>
        <dbReference type="ChEBI" id="CHEBI:58628"/>
        <dbReference type="ChEBI" id="CHEBI:77983"/>
        <dbReference type="ChEBI" id="CHEBI:456216"/>
        <dbReference type="EC" id="2.7.4.24"/>
    </reaction>
    <physiologicalReaction direction="left-to-right" evidence="8">
        <dbReference type="Rhea" id="RHEA:10277"/>
    </physiologicalReaction>
</comment>
<dbReference type="InterPro" id="IPR029033">
    <property type="entry name" value="His_PPase_superfam"/>
</dbReference>
<dbReference type="Proteomes" id="UP000815325">
    <property type="component" value="Unassembled WGS sequence"/>
</dbReference>
<dbReference type="Gene3D" id="3.40.50.1240">
    <property type="entry name" value="Phosphoglycerate mutase-like"/>
    <property type="match status" value="1"/>
</dbReference>
<dbReference type="CDD" id="cd07061">
    <property type="entry name" value="HP_HAP_like"/>
    <property type="match status" value="1"/>
</dbReference>
<evidence type="ECO:0000256" key="4">
    <source>
        <dbReference type="ARBA" id="ARBA00022679"/>
    </source>
</evidence>
<feature type="compositionally biased region" description="Polar residues" evidence="11">
    <location>
        <begin position="341"/>
        <end position="351"/>
    </location>
</feature>
<feature type="region of interest" description="Disordered" evidence="11">
    <location>
        <begin position="21"/>
        <end position="55"/>
    </location>
</feature>
<keyword evidence="13" id="KW-1185">Reference proteome</keyword>
<feature type="region of interest" description="Disordered" evidence="11">
    <location>
        <begin position="128"/>
        <end position="252"/>
    </location>
</feature>
<dbReference type="Pfam" id="PF00328">
    <property type="entry name" value="His_Phos_2"/>
    <property type="match status" value="1"/>
</dbReference>
<evidence type="ECO:0000313" key="13">
    <source>
        <dbReference type="Proteomes" id="UP000815325"/>
    </source>
</evidence>
<dbReference type="PROSITE" id="PS00616">
    <property type="entry name" value="HIS_ACID_PHOSPHAT_1"/>
    <property type="match status" value="1"/>
</dbReference>
<feature type="non-terminal residue" evidence="12">
    <location>
        <position position="457"/>
    </location>
</feature>
<dbReference type="InterPro" id="IPR037446">
    <property type="entry name" value="His_Pase_VIP1"/>
</dbReference>
<dbReference type="EC" id="2.7.4.24" evidence="10"/>
<accession>A0ABQ7GN34</accession>
<feature type="region of interest" description="Disordered" evidence="11">
    <location>
        <begin position="307"/>
        <end position="351"/>
    </location>
</feature>
<evidence type="ECO:0000256" key="10">
    <source>
        <dbReference type="RuleBase" id="RU365032"/>
    </source>
</evidence>
<evidence type="ECO:0000256" key="1">
    <source>
        <dbReference type="ARBA" id="ARBA00004514"/>
    </source>
</evidence>
<dbReference type="SUPFAM" id="SSF53254">
    <property type="entry name" value="Phosphoglycerate mutase-like"/>
    <property type="match status" value="1"/>
</dbReference>
<evidence type="ECO:0000256" key="2">
    <source>
        <dbReference type="ARBA" id="ARBA00005609"/>
    </source>
</evidence>
<comment type="catalytic activity">
    <reaction evidence="9">
        <text>1D-myo-inositol hexakisphosphate + ATP = 1-diphospho-1D-myo-inositol 2,3,4,5,6-pentakisphosphate + ADP</text>
        <dbReference type="Rhea" id="RHEA:37459"/>
        <dbReference type="ChEBI" id="CHEBI:30616"/>
        <dbReference type="ChEBI" id="CHEBI:58130"/>
        <dbReference type="ChEBI" id="CHEBI:74946"/>
        <dbReference type="ChEBI" id="CHEBI:456216"/>
        <dbReference type="EC" id="2.7.4.24"/>
    </reaction>
    <physiologicalReaction direction="left-to-right" evidence="9">
        <dbReference type="Rhea" id="RHEA:37460"/>
    </physiologicalReaction>
</comment>
<keyword evidence="6 10" id="KW-0418">Kinase</keyword>
<dbReference type="PANTHER" id="PTHR12750:SF9">
    <property type="entry name" value="INOSITOL HEXAKISPHOSPHATE AND DIPHOSPHOINOSITOL-PENTAKISPHOSPHATE KINASE"/>
    <property type="match status" value="1"/>
</dbReference>